<dbReference type="SUPFAM" id="SSF52540">
    <property type="entry name" value="P-loop containing nucleoside triphosphate hydrolases"/>
    <property type="match status" value="1"/>
</dbReference>
<organism evidence="6 7">
    <name type="scientific">Haematococcus lacustris</name>
    <name type="common">Green alga</name>
    <name type="synonym">Haematococcus pluvialis</name>
    <dbReference type="NCBI Taxonomy" id="44745"/>
    <lineage>
        <taxon>Eukaryota</taxon>
        <taxon>Viridiplantae</taxon>
        <taxon>Chlorophyta</taxon>
        <taxon>core chlorophytes</taxon>
        <taxon>Chlorophyceae</taxon>
        <taxon>CS clade</taxon>
        <taxon>Chlamydomonadales</taxon>
        <taxon>Haematococcaceae</taxon>
        <taxon>Haematococcus</taxon>
    </lineage>
</organism>
<name>A0A699YUQ7_HAELA</name>
<evidence type="ECO:0000313" key="6">
    <source>
        <dbReference type="EMBL" id="GFH10179.1"/>
    </source>
</evidence>
<comment type="caution">
    <text evidence="6">The sequence shown here is derived from an EMBL/GenBank/DDBJ whole genome shotgun (WGS) entry which is preliminary data.</text>
</comment>
<evidence type="ECO:0000256" key="4">
    <source>
        <dbReference type="ARBA" id="ARBA00022741"/>
    </source>
</evidence>
<dbReference type="GO" id="GO:0005524">
    <property type="term" value="F:ATP binding"/>
    <property type="evidence" value="ECO:0007669"/>
    <property type="project" value="InterPro"/>
</dbReference>
<dbReference type="InterPro" id="IPR027417">
    <property type="entry name" value="P-loop_NTPase"/>
</dbReference>
<comment type="similarity">
    <text evidence="1">Belongs to the adenylate kinase family.</text>
</comment>
<keyword evidence="4" id="KW-0547">Nucleotide-binding</keyword>
<evidence type="ECO:0000256" key="3">
    <source>
        <dbReference type="ARBA" id="ARBA00022679"/>
    </source>
</evidence>
<dbReference type="InterPro" id="IPR000850">
    <property type="entry name" value="Adenylat/UMP-CMP_kin"/>
</dbReference>
<evidence type="ECO:0000313" key="7">
    <source>
        <dbReference type="Proteomes" id="UP000485058"/>
    </source>
</evidence>
<protein>
    <recommendedName>
        <fullName evidence="2">adenylate kinase</fullName>
        <ecNumber evidence="2">2.7.4.3</ecNumber>
    </recommendedName>
</protein>
<gene>
    <name evidence="6" type="ORF">HaLaN_05446</name>
</gene>
<accession>A0A699YUQ7</accession>
<sequence length="201" mass="21945">MFVLGGPVGVWAEDLMRRGRLVPLQVTLTLLKRAMLDAADSTAIIIDGFPRCLEQVQLFERTVAPCHAAIFMDVPVEDGHRRRSGVGRRRRSDSSLTVDEQWSAFLRTTTAVRQHYAAQGSQSFIWFDTLAVLATAKAATIIIVMGKAVFLDASRPQPEVTAALRAAFDSSQWVAGSDLSLAHNNMRASNSDGSRRAATMG</sequence>
<dbReference type="PROSITE" id="PS00113">
    <property type="entry name" value="ADENYLATE_KINASE"/>
    <property type="match status" value="1"/>
</dbReference>
<dbReference type="InterPro" id="IPR033690">
    <property type="entry name" value="Adenylat_kinase_CS"/>
</dbReference>
<evidence type="ECO:0000256" key="5">
    <source>
        <dbReference type="ARBA" id="ARBA00022777"/>
    </source>
</evidence>
<proteinExistence type="inferred from homology"/>
<evidence type="ECO:0000256" key="1">
    <source>
        <dbReference type="ARBA" id="ARBA00007220"/>
    </source>
</evidence>
<evidence type="ECO:0000256" key="2">
    <source>
        <dbReference type="ARBA" id="ARBA00012955"/>
    </source>
</evidence>
<keyword evidence="7" id="KW-1185">Reference proteome</keyword>
<dbReference type="GO" id="GO:0004017">
    <property type="term" value="F:AMP kinase activity"/>
    <property type="evidence" value="ECO:0007669"/>
    <property type="project" value="UniProtKB-EC"/>
</dbReference>
<dbReference type="Proteomes" id="UP000485058">
    <property type="component" value="Unassembled WGS sequence"/>
</dbReference>
<dbReference type="Gene3D" id="3.40.50.300">
    <property type="entry name" value="P-loop containing nucleotide triphosphate hydrolases"/>
    <property type="match status" value="1"/>
</dbReference>
<reference evidence="6 7" key="1">
    <citation type="submission" date="2020-02" db="EMBL/GenBank/DDBJ databases">
        <title>Draft genome sequence of Haematococcus lacustris strain NIES-144.</title>
        <authorList>
            <person name="Morimoto D."/>
            <person name="Nakagawa S."/>
            <person name="Yoshida T."/>
            <person name="Sawayama S."/>
        </authorList>
    </citation>
    <scope>NUCLEOTIDE SEQUENCE [LARGE SCALE GENOMIC DNA]</scope>
    <source>
        <strain evidence="6 7">NIES-144</strain>
    </source>
</reference>
<dbReference type="EMBL" id="BLLF01000293">
    <property type="protein sequence ID" value="GFH10179.1"/>
    <property type="molecule type" value="Genomic_DNA"/>
</dbReference>
<dbReference type="Pfam" id="PF00406">
    <property type="entry name" value="ADK"/>
    <property type="match status" value="1"/>
</dbReference>
<dbReference type="EC" id="2.7.4.3" evidence="2"/>
<dbReference type="AlphaFoldDB" id="A0A699YUQ7"/>
<keyword evidence="3" id="KW-0808">Transferase</keyword>
<keyword evidence="5" id="KW-0418">Kinase</keyword>
<dbReference type="PANTHER" id="PTHR23359">
    <property type="entry name" value="NUCLEOTIDE KINASE"/>
    <property type="match status" value="1"/>
</dbReference>